<sequence length="201" mass="21805">MTVLEIGCFEASEALLANHELTRASLEAVAKADGCIKVYYGLDIEQGKRAFMGAVWESFDHYKRLTESADFPALVESMKPAMAGPLQTLHAEVKTDPTIALEAPVTEVTIVSVKEGKKFEDVEPLGKALDANCHLLKGNHVPSSWGPTVQDRQKIGVAVGWDSLEAHAAMPGVPPFGQIFANMMEVADLTTCHVKFKKLVV</sequence>
<gene>
    <name evidence="1" type="ORF">M413DRAFT_26558</name>
</gene>
<dbReference type="HOGENOM" id="CLU_081631_3_2_1"/>
<reference evidence="2" key="2">
    <citation type="submission" date="2015-01" db="EMBL/GenBank/DDBJ databases">
        <title>Evolutionary Origins and Diversification of the Mycorrhizal Mutualists.</title>
        <authorList>
            <consortium name="DOE Joint Genome Institute"/>
            <consortium name="Mycorrhizal Genomics Consortium"/>
            <person name="Kohler A."/>
            <person name="Kuo A."/>
            <person name="Nagy L.G."/>
            <person name="Floudas D."/>
            <person name="Copeland A."/>
            <person name="Barry K.W."/>
            <person name="Cichocki N."/>
            <person name="Veneault-Fourrey C."/>
            <person name="LaButti K."/>
            <person name="Lindquist E.A."/>
            <person name="Lipzen A."/>
            <person name="Lundell T."/>
            <person name="Morin E."/>
            <person name="Murat C."/>
            <person name="Riley R."/>
            <person name="Ohm R."/>
            <person name="Sun H."/>
            <person name="Tunlid A."/>
            <person name="Henrissat B."/>
            <person name="Grigoriev I.V."/>
            <person name="Hibbett D.S."/>
            <person name="Martin F."/>
        </authorList>
    </citation>
    <scope>NUCLEOTIDE SEQUENCE [LARGE SCALE GENOMIC DNA]</scope>
    <source>
        <strain evidence="2">h7</strain>
    </source>
</reference>
<protein>
    <recommendedName>
        <fullName evidence="3">ABM domain-containing protein</fullName>
    </recommendedName>
</protein>
<reference evidence="1 2" key="1">
    <citation type="submission" date="2014-04" db="EMBL/GenBank/DDBJ databases">
        <authorList>
            <consortium name="DOE Joint Genome Institute"/>
            <person name="Kuo A."/>
            <person name="Gay G."/>
            <person name="Dore J."/>
            <person name="Kohler A."/>
            <person name="Nagy L.G."/>
            <person name="Floudas D."/>
            <person name="Copeland A."/>
            <person name="Barry K.W."/>
            <person name="Cichocki N."/>
            <person name="Veneault-Fourrey C."/>
            <person name="LaButti K."/>
            <person name="Lindquist E.A."/>
            <person name="Lipzen A."/>
            <person name="Lundell T."/>
            <person name="Morin E."/>
            <person name="Murat C."/>
            <person name="Sun H."/>
            <person name="Tunlid A."/>
            <person name="Henrissat B."/>
            <person name="Grigoriev I.V."/>
            <person name="Hibbett D.S."/>
            <person name="Martin F."/>
            <person name="Nordberg H.P."/>
            <person name="Cantor M.N."/>
            <person name="Hua S.X."/>
        </authorList>
    </citation>
    <scope>NUCLEOTIDE SEQUENCE [LARGE SCALE GENOMIC DNA]</scope>
    <source>
        <strain evidence="2">h7</strain>
    </source>
</reference>
<evidence type="ECO:0008006" key="3">
    <source>
        <dbReference type="Google" id="ProtNLM"/>
    </source>
</evidence>
<dbReference type="InterPro" id="IPR011008">
    <property type="entry name" value="Dimeric_a/b-barrel"/>
</dbReference>
<organism evidence="1 2">
    <name type="scientific">Hebeloma cylindrosporum</name>
    <dbReference type="NCBI Taxonomy" id="76867"/>
    <lineage>
        <taxon>Eukaryota</taxon>
        <taxon>Fungi</taxon>
        <taxon>Dikarya</taxon>
        <taxon>Basidiomycota</taxon>
        <taxon>Agaricomycotina</taxon>
        <taxon>Agaricomycetes</taxon>
        <taxon>Agaricomycetidae</taxon>
        <taxon>Agaricales</taxon>
        <taxon>Agaricineae</taxon>
        <taxon>Hymenogastraceae</taxon>
        <taxon>Hebeloma</taxon>
    </lineage>
</organism>
<name>A0A0C3CIH5_HEBCY</name>
<dbReference type="STRING" id="686832.A0A0C3CIH5"/>
<evidence type="ECO:0000313" key="2">
    <source>
        <dbReference type="Proteomes" id="UP000053424"/>
    </source>
</evidence>
<accession>A0A0C3CIH5</accession>
<dbReference type="Proteomes" id="UP000053424">
    <property type="component" value="Unassembled WGS sequence"/>
</dbReference>
<proteinExistence type="predicted"/>
<dbReference type="EMBL" id="KN831776">
    <property type="protein sequence ID" value="KIM43416.1"/>
    <property type="molecule type" value="Genomic_DNA"/>
</dbReference>
<dbReference type="Gene3D" id="3.30.70.100">
    <property type="match status" value="2"/>
</dbReference>
<dbReference type="SUPFAM" id="SSF54909">
    <property type="entry name" value="Dimeric alpha+beta barrel"/>
    <property type="match status" value="1"/>
</dbReference>
<dbReference type="OrthoDB" id="3830579at2759"/>
<dbReference type="AlphaFoldDB" id="A0A0C3CIH5"/>
<keyword evidence="2" id="KW-1185">Reference proteome</keyword>
<evidence type="ECO:0000313" key="1">
    <source>
        <dbReference type="EMBL" id="KIM43416.1"/>
    </source>
</evidence>